<reference evidence="1 2" key="1">
    <citation type="submission" date="2017-02" db="EMBL/GenBank/DDBJ databases">
        <authorList>
            <person name="Peterson S.W."/>
        </authorList>
    </citation>
    <scope>NUCLEOTIDE SEQUENCE [LARGE SCALE GENOMIC DNA]</scope>
    <source>
        <strain evidence="1 2">ATCC BAA-908</strain>
    </source>
</reference>
<dbReference type="STRING" id="261392.SAMN02745149_00324"/>
<gene>
    <name evidence="1" type="ORF">SAMN02745149_00324</name>
</gene>
<evidence type="ECO:0000313" key="2">
    <source>
        <dbReference type="Proteomes" id="UP000190423"/>
    </source>
</evidence>
<dbReference type="AlphaFoldDB" id="A0A1T4JI94"/>
<dbReference type="Proteomes" id="UP000190423">
    <property type="component" value="Unassembled WGS sequence"/>
</dbReference>
<dbReference type="RefSeq" id="WP_078932234.1">
    <property type="nucleotide sequence ID" value="NZ_FUWG01000002.1"/>
</dbReference>
<name>A0A1T4JI94_TREPO</name>
<dbReference type="EMBL" id="FUWG01000002">
    <property type="protein sequence ID" value="SJZ29892.1"/>
    <property type="molecule type" value="Genomic_DNA"/>
</dbReference>
<dbReference type="GeneID" id="78315646"/>
<organism evidence="1 2">
    <name type="scientific">Treponema porcinum</name>
    <dbReference type="NCBI Taxonomy" id="261392"/>
    <lineage>
        <taxon>Bacteria</taxon>
        <taxon>Pseudomonadati</taxon>
        <taxon>Spirochaetota</taxon>
        <taxon>Spirochaetia</taxon>
        <taxon>Spirochaetales</taxon>
        <taxon>Treponemataceae</taxon>
        <taxon>Treponema</taxon>
    </lineage>
</organism>
<keyword evidence="2" id="KW-1185">Reference proteome</keyword>
<sequence length="143" mass="15848">MGFLNKMKTSQTGDIYCDWCGAYIKNDMNGGFVEQMGFGIVKRVVSLSTKHYCSAKCKSLAEKAAAEKKEDYENRKANGQLTATEQIKEDIAAPIKDAFSEMGDMVKDTMAEPMNEMKNQLADQMKKSFAGISKGFGIFGKKK</sequence>
<accession>A0A1T4JI94</accession>
<proteinExistence type="predicted"/>
<protein>
    <submittedName>
        <fullName evidence="1">Uncharacterized protein</fullName>
    </submittedName>
</protein>
<evidence type="ECO:0000313" key="1">
    <source>
        <dbReference type="EMBL" id="SJZ29892.1"/>
    </source>
</evidence>